<feature type="compositionally biased region" description="Pro residues" evidence="1">
    <location>
        <begin position="47"/>
        <end position="73"/>
    </location>
</feature>
<keyword evidence="2" id="KW-1133">Transmembrane helix</keyword>
<feature type="compositionally biased region" description="Low complexity" evidence="1">
    <location>
        <begin position="143"/>
        <end position="157"/>
    </location>
</feature>
<protein>
    <submittedName>
        <fullName evidence="3">Uncharacterized protein</fullName>
    </submittedName>
</protein>
<name>A0ABP9PB22_9ACTN</name>
<accession>A0ABP9PB22</accession>
<evidence type="ECO:0000313" key="4">
    <source>
        <dbReference type="Proteomes" id="UP001500221"/>
    </source>
</evidence>
<feature type="compositionally biased region" description="Pro residues" evidence="1">
    <location>
        <begin position="158"/>
        <end position="175"/>
    </location>
</feature>
<feature type="region of interest" description="Disordered" evidence="1">
    <location>
        <begin position="104"/>
        <end position="179"/>
    </location>
</feature>
<dbReference type="RefSeq" id="WP_345454556.1">
    <property type="nucleotide sequence ID" value="NZ_BAABKG010000001.1"/>
</dbReference>
<feature type="transmembrane region" description="Helical" evidence="2">
    <location>
        <begin position="78"/>
        <end position="101"/>
    </location>
</feature>
<proteinExistence type="predicted"/>
<evidence type="ECO:0000256" key="2">
    <source>
        <dbReference type="SAM" id="Phobius"/>
    </source>
</evidence>
<dbReference type="EMBL" id="BAABKG010000001">
    <property type="protein sequence ID" value="GAA5142810.1"/>
    <property type="molecule type" value="Genomic_DNA"/>
</dbReference>
<evidence type="ECO:0000313" key="3">
    <source>
        <dbReference type="EMBL" id="GAA5142810.1"/>
    </source>
</evidence>
<feature type="compositionally biased region" description="Pro residues" evidence="1">
    <location>
        <begin position="1"/>
        <end position="20"/>
    </location>
</feature>
<reference evidence="4" key="1">
    <citation type="journal article" date="2019" name="Int. J. Syst. Evol. Microbiol.">
        <title>The Global Catalogue of Microorganisms (GCM) 10K type strain sequencing project: providing services to taxonomists for standard genome sequencing and annotation.</title>
        <authorList>
            <consortium name="The Broad Institute Genomics Platform"/>
            <consortium name="The Broad Institute Genome Sequencing Center for Infectious Disease"/>
            <person name="Wu L."/>
            <person name="Ma J."/>
        </authorList>
    </citation>
    <scope>NUCLEOTIDE SEQUENCE [LARGE SCALE GENOMIC DNA]</scope>
    <source>
        <strain evidence="4">JCM 18459</strain>
    </source>
</reference>
<dbReference type="Proteomes" id="UP001500221">
    <property type="component" value="Unassembled WGS sequence"/>
</dbReference>
<keyword evidence="2" id="KW-0812">Transmembrane</keyword>
<gene>
    <name evidence="3" type="ORF">GCM10023340_06940</name>
</gene>
<keyword evidence="4" id="KW-1185">Reference proteome</keyword>
<feature type="region of interest" description="Disordered" evidence="1">
    <location>
        <begin position="1"/>
        <end position="73"/>
    </location>
</feature>
<comment type="caution">
    <text evidence="3">The sequence shown here is derived from an EMBL/GenBank/DDBJ whole genome shotgun (WGS) entry which is preliminary data.</text>
</comment>
<evidence type="ECO:0000256" key="1">
    <source>
        <dbReference type="SAM" id="MobiDB-lite"/>
    </source>
</evidence>
<organism evidence="3 4">
    <name type="scientific">Nocardioides marinquilinus</name>
    <dbReference type="NCBI Taxonomy" id="1210400"/>
    <lineage>
        <taxon>Bacteria</taxon>
        <taxon>Bacillati</taxon>
        <taxon>Actinomycetota</taxon>
        <taxon>Actinomycetes</taxon>
        <taxon>Propionibacteriales</taxon>
        <taxon>Nocardioidaceae</taxon>
        <taxon>Nocardioides</taxon>
    </lineage>
</organism>
<sequence length="326" mass="33880">MPATPPSGSPGSWEPPPPPGHTHLRPGTPGYVPPPQGGPPARGGYPPQGPPPGPPPWTPAPGGPGGPPGPPPRRNTGLVVTLVVVVVLAIAAVTTLAVVLVNGDDDEGRDSAGQSGRSSQSDPADPADPADPSASEPAPPTASGPTSAPVSPVEPSTPAEPPSSPEPPPADPPAVEPFSFTEYGDDWRFRLGDVQLRADFVRGWDYPSCAPAEKGSALTDLGCVRASEWTYRALDGDLALTQVVYTMRDERAATRLIKRELISEDSWQVKRASTLPGRAGSWRANTTGVYVLLTVETHESSVPLKRAASFVNYGNADILGALRFSS</sequence>
<keyword evidence="2" id="KW-0472">Membrane</keyword>